<keyword evidence="2" id="KW-0812">Transmembrane</keyword>
<comment type="caution">
    <text evidence="3">The sequence shown here is derived from an EMBL/GenBank/DDBJ whole genome shotgun (WGS) entry which is preliminary data.</text>
</comment>
<evidence type="ECO:0000256" key="1">
    <source>
        <dbReference type="SAM" id="MobiDB-lite"/>
    </source>
</evidence>
<gene>
    <name evidence="3" type="ORF">EYR41_001663</name>
</gene>
<evidence type="ECO:0000256" key="2">
    <source>
        <dbReference type="SAM" id="Phobius"/>
    </source>
</evidence>
<feature type="compositionally biased region" description="Basic and acidic residues" evidence="1">
    <location>
        <begin position="68"/>
        <end position="77"/>
    </location>
</feature>
<evidence type="ECO:0000313" key="3">
    <source>
        <dbReference type="EMBL" id="TGJ74690.1"/>
    </source>
</evidence>
<dbReference type="OrthoDB" id="5231661at2759"/>
<feature type="transmembrane region" description="Helical" evidence="2">
    <location>
        <begin position="86"/>
        <end position="107"/>
    </location>
</feature>
<keyword evidence="2" id="KW-1133">Transmembrane helix</keyword>
<name>A0A7C8K9Z5_ORBOL</name>
<protein>
    <submittedName>
        <fullName evidence="3">Uncharacterized protein</fullName>
    </submittedName>
</protein>
<feature type="region of interest" description="Disordered" evidence="1">
    <location>
        <begin position="46"/>
        <end position="77"/>
    </location>
</feature>
<dbReference type="EMBL" id="SOZJ01000001">
    <property type="protein sequence ID" value="TGJ74690.1"/>
    <property type="molecule type" value="Genomic_DNA"/>
</dbReference>
<organism evidence="3 4">
    <name type="scientific">Orbilia oligospora</name>
    <name type="common">Nematode-trapping fungus</name>
    <name type="synonym">Arthrobotrys oligospora</name>
    <dbReference type="NCBI Taxonomy" id="2813651"/>
    <lineage>
        <taxon>Eukaryota</taxon>
        <taxon>Fungi</taxon>
        <taxon>Dikarya</taxon>
        <taxon>Ascomycota</taxon>
        <taxon>Pezizomycotina</taxon>
        <taxon>Orbiliomycetes</taxon>
        <taxon>Orbiliales</taxon>
        <taxon>Orbiliaceae</taxon>
        <taxon>Orbilia</taxon>
    </lineage>
</organism>
<accession>A0A7C8K9Z5</accession>
<evidence type="ECO:0000313" key="4">
    <source>
        <dbReference type="Proteomes" id="UP000297595"/>
    </source>
</evidence>
<dbReference type="AlphaFoldDB" id="A0A7C8K9Z5"/>
<reference evidence="3 4" key="1">
    <citation type="submission" date="2019-03" db="EMBL/GenBank/DDBJ databases">
        <title>Nematode-trapping fungi genome.</title>
        <authorList>
            <person name="Vidal-Diez De Ulzurrun G."/>
        </authorList>
    </citation>
    <scope>NUCLEOTIDE SEQUENCE [LARGE SCALE GENOMIC DNA]</scope>
    <source>
        <strain evidence="3 4">TWF154</strain>
    </source>
</reference>
<sequence length="135" mass="15145">MASLLKTIRPPRLRPRISAFSTSPTLRRPTAPLPLIHMLKPTVQISRRAFSTQRPSPNPSPGPNHGQEISHEMPKMSWKDLGASRTVKIVVIIALSIVGTMETIFYVKLFMRKFFPDEEKPVEEGEPAVEDAKST</sequence>
<proteinExistence type="predicted"/>
<dbReference type="Proteomes" id="UP000297595">
    <property type="component" value="Unassembled WGS sequence"/>
</dbReference>
<keyword evidence="2" id="KW-0472">Membrane</keyword>